<name>A0A7W4YLA7_LEIAQ</name>
<protein>
    <submittedName>
        <fullName evidence="1">Uncharacterized protein</fullName>
    </submittedName>
</protein>
<sequence>MTRDTHITSINWASHMPLVDAVRSHHDQIQRDLGLLDGQKRWSYALWRAPLDVDFWDIDHSQWPKSFLQSGGAADRMMLEVRYIEDDGAQRQYVVGRPGGDYLGEPSETVSWTGGREFHVYPNEVFTADEATDVFYGYFQNDRVPDEYPLRRLDFSAYE</sequence>
<organism evidence="1 2">
    <name type="scientific">Leifsonia aquatica</name>
    <name type="common">Corynebacterium aquaticum</name>
    <dbReference type="NCBI Taxonomy" id="144185"/>
    <lineage>
        <taxon>Bacteria</taxon>
        <taxon>Bacillati</taxon>
        <taxon>Actinomycetota</taxon>
        <taxon>Actinomycetes</taxon>
        <taxon>Micrococcales</taxon>
        <taxon>Microbacteriaceae</taxon>
        <taxon>Leifsonia</taxon>
    </lineage>
</organism>
<dbReference type="AlphaFoldDB" id="A0A7W4YLA7"/>
<dbReference type="Proteomes" id="UP000538196">
    <property type="component" value="Unassembled WGS sequence"/>
</dbReference>
<dbReference type="EMBL" id="JACHVP010000004">
    <property type="protein sequence ID" value="MBB2968484.1"/>
    <property type="molecule type" value="Genomic_DNA"/>
</dbReference>
<gene>
    <name evidence="1" type="ORF">FHX33_003260</name>
</gene>
<evidence type="ECO:0000313" key="1">
    <source>
        <dbReference type="EMBL" id="MBB2968484.1"/>
    </source>
</evidence>
<accession>A0A7W4YLA7</accession>
<dbReference type="RefSeq" id="WP_021763474.1">
    <property type="nucleotide sequence ID" value="NZ_JACHVP010000004.1"/>
</dbReference>
<reference evidence="1 2" key="1">
    <citation type="submission" date="2020-08" db="EMBL/GenBank/DDBJ databases">
        <title>Sequencing the genomes of 1000 actinobacteria strains.</title>
        <authorList>
            <person name="Klenk H.-P."/>
        </authorList>
    </citation>
    <scope>NUCLEOTIDE SEQUENCE [LARGE SCALE GENOMIC DNA]</scope>
    <source>
        <strain evidence="1 2">DSM 20146</strain>
    </source>
</reference>
<keyword evidence="2" id="KW-1185">Reference proteome</keyword>
<proteinExistence type="predicted"/>
<evidence type="ECO:0000313" key="2">
    <source>
        <dbReference type="Proteomes" id="UP000538196"/>
    </source>
</evidence>
<comment type="caution">
    <text evidence="1">The sequence shown here is derived from an EMBL/GenBank/DDBJ whole genome shotgun (WGS) entry which is preliminary data.</text>
</comment>